<evidence type="ECO:0000256" key="1">
    <source>
        <dbReference type="ARBA" id="ARBA00022737"/>
    </source>
</evidence>
<keyword evidence="1" id="KW-0677">Repeat</keyword>
<dbReference type="NCBIfam" id="TIGR00756">
    <property type="entry name" value="PPR"/>
    <property type="match status" value="6"/>
</dbReference>
<comment type="similarity">
    <text evidence="2">Belongs to the PPR family. PCMP-E subfamily.</text>
</comment>
<dbReference type="Proteomes" id="UP000886520">
    <property type="component" value="Chromosome 13"/>
</dbReference>
<sequence length="926" mass="102066">MLPKPSVEELASILQQCRSRSQALTLRLHIYVAKCGLEGASLLGNELVTSLAHWALVKDARWVFDRLLCRKERSWSSLIFAYVNCERPQDALELYHQNGSDIDLAHPSAHAIVAVLKACAKLKNVTVGLEVHSVVDRLNLSDHNIHVGSALLVMYGKCGLIGKAQEVFDKLVKKNVVSWTALITGYAEHGHGEKALEYFEKMQVGGVLPNAVTFICSLKACGCIGAIDKGQELHCEIERRGLLHRDIVVSMALLDMYTKCEFLSMAQQFFERLPSRNVVLWNILITGYTDFGYGKEALGCFKQMQLEGIRPDAVTFVCALKACSILGDIDEGRTVHAEIARHGLLMRDLAVRNSLIDIYAKCGWLTLACQVFDSLSTKDVVSWTTLIAGYADHGLGKEALTCLEQMQLDGFFPNDVSLICCLKACGSIRAAEKGLHLHIEIEKLGLLEENFFVGNIVVDMYARCGLLTVAHRTCEKLQVRNVAAWNALIAGYAERGYGKEALDCLKEMQFKGVSPDNVTYMLSLKACADIHAIGTGWQIHAELERQGLVEWDHMLGNTLINMYAKCGLFAMAQEIYSNLCVHDVVSKTSLLVGYTEYGQSEEILNQIVEQQDSEFIPDAVAILCSLKACGSIGAKVEGQKIHSELERQGMLEKDPTIGNTLINMYAKCGLFAVTQKLFNRFFFHDVVSWTVLIASYVEQMRGEEALTCLEEMQLEGISPSAATFVCSLKACAIIGAELKAQEIFADLERQGLTDTVDIANTVVGTYAKMGLLAKAQDVFDRITERDVVSWNALMTGYAVAGKSEGVLKTFSRMLGEGVDPDLVTLVIVLHACSGKGLLFECLFLFEAMSKDYGLVPGLKHYTCVVCILGRAGLLEKAVAMIMKMPFSLDNVVWNTVWDAVRHWGSEQALFGVEGASAFLMVPTLKS</sequence>
<dbReference type="FunFam" id="1.25.40.10:FF:000158">
    <property type="entry name" value="pentatricopeptide repeat-containing protein At2g33680"/>
    <property type="match status" value="1"/>
</dbReference>
<gene>
    <name evidence="4" type="ORF">GOP47_0013989</name>
</gene>
<dbReference type="GO" id="GO:0005739">
    <property type="term" value="C:mitochondrion"/>
    <property type="evidence" value="ECO:0007669"/>
    <property type="project" value="UniProtKB-ARBA"/>
</dbReference>
<dbReference type="GO" id="GO:0009451">
    <property type="term" value="P:RNA modification"/>
    <property type="evidence" value="ECO:0007669"/>
    <property type="project" value="InterPro"/>
</dbReference>
<feature type="repeat" description="PPR" evidence="3">
    <location>
        <begin position="685"/>
        <end position="719"/>
    </location>
</feature>
<dbReference type="PANTHER" id="PTHR47926:SF382">
    <property type="entry name" value="PENTACOTRIPEPTIDE-REPEAT REGION OF PRORP DOMAIN-CONTAINING PROTEIN"/>
    <property type="match status" value="1"/>
</dbReference>
<dbReference type="FunFam" id="1.25.40.10:FF:000031">
    <property type="entry name" value="Pentatricopeptide repeat-containing protein mitochondrial"/>
    <property type="match status" value="1"/>
</dbReference>
<dbReference type="InterPro" id="IPR011990">
    <property type="entry name" value="TPR-like_helical_dom_sf"/>
</dbReference>
<evidence type="ECO:0000313" key="4">
    <source>
        <dbReference type="EMBL" id="KAI5071738.1"/>
    </source>
</evidence>
<keyword evidence="5" id="KW-1185">Reference proteome</keyword>
<comment type="caution">
    <text evidence="4">The sequence shown here is derived from an EMBL/GenBank/DDBJ whole genome shotgun (WGS) entry which is preliminary data.</text>
</comment>
<dbReference type="Gene3D" id="1.25.40.10">
    <property type="entry name" value="Tetratricopeptide repeat domain"/>
    <property type="match status" value="8"/>
</dbReference>
<dbReference type="PROSITE" id="PS51375">
    <property type="entry name" value="PPR"/>
    <property type="match status" value="6"/>
</dbReference>
<proteinExistence type="inferred from homology"/>
<feature type="repeat" description="PPR" evidence="3">
    <location>
        <begin position="481"/>
        <end position="515"/>
    </location>
</feature>
<evidence type="ECO:0008006" key="6">
    <source>
        <dbReference type="Google" id="ProtNLM"/>
    </source>
</evidence>
<feature type="repeat" description="PPR" evidence="3">
    <location>
        <begin position="786"/>
        <end position="820"/>
    </location>
</feature>
<dbReference type="InterPro" id="IPR046960">
    <property type="entry name" value="PPR_At4g14850-like_plant"/>
</dbReference>
<dbReference type="Pfam" id="PF13041">
    <property type="entry name" value="PPR_2"/>
    <property type="match status" value="6"/>
</dbReference>
<evidence type="ECO:0000313" key="5">
    <source>
        <dbReference type="Proteomes" id="UP000886520"/>
    </source>
</evidence>
<dbReference type="FunFam" id="1.25.40.10:FF:000285">
    <property type="entry name" value="Pentatricopeptide repeat-containing protein, chloroplastic"/>
    <property type="match status" value="1"/>
</dbReference>
<organism evidence="4 5">
    <name type="scientific">Adiantum capillus-veneris</name>
    <name type="common">Maidenhair fern</name>
    <dbReference type="NCBI Taxonomy" id="13818"/>
    <lineage>
        <taxon>Eukaryota</taxon>
        <taxon>Viridiplantae</taxon>
        <taxon>Streptophyta</taxon>
        <taxon>Embryophyta</taxon>
        <taxon>Tracheophyta</taxon>
        <taxon>Polypodiopsida</taxon>
        <taxon>Polypodiidae</taxon>
        <taxon>Polypodiales</taxon>
        <taxon>Pteridineae</taxon>
        <taxon>Pteridaceae</taxon>
        <taxon>Vittarioideae</taxon>
        <taxon>Adiantum</taxon>
    </lineage>
</organism>
<name>A0A9D4ZDR4_ADICA</name>
<dbReference type="GO" id="GO:0003723">
    <property type="term" value="F:RNA binding"/>
    <property type="evidence" value="ECO:0007669"/>
    <property type="project" value="InterPro"/>
</dbReference>
<dbReference type="InterPro" id="IPR002885">
    <property type="entry name" value="PPR_rpt"/>
</dbReference>
<evidence type="ECO:0000256" key="2">
    <source>
        <dbReference type="ARBA" id="ARBA00061659"/>
    </source>
</evidence>
<reference evidence="4" key="1">
    <citation type="submission" date="2021-01" db="EMBL/GenBank/DDBJ databases">
        <title>Adiantum capillus-veneris genome.</title>
        <authorList>
            <person name="Fang Y."/>
            <person name="Liao Q."/>
        </authorList>
    </citation>
    <scope>NUCLEOTIDE SEQUENCE</scope>
    <source>
        <strain evidence="4">H3</strain>
        <tissue evidence="4">Leaf</tissue>
    </source>
</reference>
<feature type="repeat" description="PPR" evidence="3">
    <location>
        <begin position="379"/>
        <end position="413"/>
    </location>
</feature>
<dbReference type="EMBL" id="JABFUD020000013">
    <property type="protein sequence ID" value="KAI5071738.1"/>
    <property type="molecule type" value="Genomic_DNA"/>
</dbReference>
<protein>
    <recommendedName>
        <fullName evidence="6">Pentatricopeptide repeat-containing protein</fullName>
    </recommendedName>
</protein>
<dbReference type="PANTHER" id="PTHR47926">
    <property type="entry name" value="PENTATRICOPEPTIDE REPEAT-CONTAINING PROTEIN"/>
    <property type="match status" value="1"/>
</dbReference>
<feature type="repeat" description="PPR" evidence="3">
    <location>
        <begin position="277"/>
        <end position="311"/>
    </location>
</feature>
<dbReference type="GO" id="GO:0048731">
    <property type="term" value="P:system development"/>
    <property type="evidence" value="ECO:0007669"/>
    <property type="project" value="UniProtKB-ARBA"/>
</dbReference>
<dbReference type="Pfam" id="PF01535">
    <property type="entry name" value="PPR"/>
    <property type="match status" value="4"/>
</dbReference>
<dbReference type="FunFam" id="1.25.40.10:FF:000205">
    <property type="entry name" value="Pentatricopeptide repeat-containing protein, mitochondrial"/>
    <property type="match status" value="1"/>
</dbReference>
<accession>A0A9D4ZDR4</accession>
<dbReference type="AlphaFoldDB" id="A0A9D4ZDR4"/>
<evidence type="ECO:0000256" key="3">
    <source>
        <dbReference type="PROSITE-ProRule" id="PRU00708"/>
    </source>
</evidence>
<feature type="repeat" description="PPR" evidence="3">
    <location>
        <begin position="175"/>
        <end position="209"/>
    </location>
</feature>